<keyword evidence="2" id="KW-1185">Reference proteome</keyword>
<name>A0A160T6L8_9CHLR</name>
<sequence>MKRWLSTKESTLEDLADLAAIEATADEPVRDYDDFLAELLLSKSRNRVFRYATRLARLFRF</sequence>
<organism evidence="1 2">
    <name type="scientific">Candidatus Promineifilum breve</name>
    <dbReference type="NCBI Taxonomy" id="1806508"/>
    <lineage>
        <taxon>Bacteria</taxon>
        <taxon>Bacillati</taxon>
        <taxon>Chloroflexota</taxon>
        <taxon>Ardenticatenia</taxon>
        <taxon>Candidatus Promineifilales</taxon>
        <taxon>Candidatus Promineifilaceae</taxon>
        <taxon>Candidatus Promineifilum</taxon>
    </lineage>
</organism>
<dbReference type="EMBL" id="LN890656">
    <property type="protein sequence ID" value="CUS06016.1"/>
    <property type="molecule type" value="Genomic_DNA"/>
</dbReference>
<dbReference type="KEGG" id="pbf:CFX0092_B0482"/>
<evidence type="ECO:0000313" key="1">
    <source>
        <dbReference type="EMBL" id="CUS06016.1"/>
    </source>
</evidence>
<dbReference type="AlphaFoldDB" id="A0A160T6L8"/>
<dbReference type="RefSeq" id="WP_095045350.1">
    <property type="nucleotide sequence ID" value="NZ_LN890656.1"/>
</dbReference>
<protein>
    <submittedName>
        <fullName evidence="1">Uncharacterized protein</fullName>
    </submittedName>
</protein>
<dbReference type="Proteomes" id="UP000215027">
    <property type="component" value="Chromosome II"/>
</dbReference>
<accession>A0A160T6L8</accession>
<gene>
    <name evidence="1" type="ORF">CFX0092_B0482</name>
</gene>
<reference evidence="1" key="1">
    <citation type="submission" date="2016-01" db="EMBL/GenBank/DDBJ databases">
        <authorList>
            <person name="Mcilroy J.S."/>
            <person name="Karst M S."/>
            <person name="Albertsen M."/>
        </authorList>
    </citation>
    <scope>NUCLEOTIDE SEQUENCE</scope>
    <source>
        <strain evidence="1">Cfx-K</strain>
    </source>
</reference>
<evidence type="ECO:0000313" key="2">
    <source>
        <dbReference type="Proteomes" id="UP000215027"/>
    </source>
</evidence>
<proteinExistence type="predicted"/>